<accession>A0A2R4MG24</accession>
<dbReference type="Pfam" id="PF00126">
    <property type="entry name" value="HTH_1"/>
    <property type="match status" value="1"/>
</dbReference>
<reference evidence="6 7" key="1">
    <citation type="submission" date="2017-05" db="EMBL/GenBank/DDBJ databases">
        <title>Genome Analysis of Maritalea myrionectae HL2708#5.</title>
        <authorList>
            <consortium name="Cotde Inc.-PKNU"/>
            <person name="Jang D."/>
            <person name="Oh H.-M."/>
        </authorList>
    </citation>
    <scope>NUCLEOTIDE SEQUENCE [LARGE SCALE GENOMIC DNA]</scope>
    <source>
        <strain evidence="6 7">HL2708#5</strain>
    </source>
</reference>
<evidence type="ECO:0000256" key="1">
    <source>
        <dbReference type="ARBA" id="ARBA00009437"/>
    </source>
</evidence>
<dbReference type="PANTHER" id="PTHR30537:SF5">
    <property type="entry name" value="HTH-TYPE TRANSCRIPTIONAL ACTIVATOR TTDR-RELATED"/>
    <property type="match status" value="1"/>
</dbReference>
<dbReference type="Gene3D" id="3.40.190.290">
    <property type="match status" value="1"/>
</dbReference>
<evidence type="ECO:0000256" key="2">
    <source>
        <dbReference type="ARBA" id="ARBA00023015"/>
    </source>
</evidence>
<name>A0A2R4MG24_9HYPH</name>
<dbReference type="PANTHER" id="PTHR30537">
    <property type="entry name" value="HTH-TYPE TRANSCRIPTIONAL REGULATOR"/>
    <property type="match status" value="1"/>
</dbReference>
<gene>
    <name evidence="6" type="ORF">MXMO3_02476</name>
</gene>
<evidence type="ECO:0000256" key="3">
    <source>
        <dbReference type="ARBA" id="ARBA00023125"/>
    </source>
</evidence>
<dbReference type="Gene3D" id="1.10.10.10">
    <property type="entry name" value="Winged helix-like DNA-binding domain superfamily/Winged helix DNA-binding domain"/>
    <property type="match status" value="1"/>
</dbReference>
<evidence type="ECO:0000259" key="5">
    <source>
        <dbReference type="PROSITE" id="PS50931"/>
    </source>
</evidence>
<dbReference type="Proteomes" id="UP000258927">
    <property type="component" value="Chromosome"/>
</dbReference>
<evidence type="ECO:0000313" key="7">
    <source>
        <dbReference type="Proteomes" id="UP000258927"/>
    </source>
</evidence>
<keyword evidence="7" id="KW-1185">Reference proteome</keyword>
<feature type="domain" description="HTH lysR-type" evidence="5">
    <location>
        <begin position="1"/>
        <end position="58"/>
    </location>
</feature>
<keyword evidence="3" id="KW-0238">DNA-binding</keyword>
<dbReference type="FunFam" id="1.10.10.10:FF:000001">
    <property type="entry name" value="LysR family transcriptional regulator"/>
    <property type="match status" value="1"/>
</dbReference>
<dbReference type="EMBL" id="CP021330">
    <property type="protein sequence ID" value="AVX04988.1"/>
    <property type="molecule type" value="Genomic_DNA"/>
</dbReference>
<evidence type="ECO:0000313" key="6">
    <source>
        <dbReference type="EMBL" id="AVX04988.1"/>
    </source>
</evidence>
<proteinExistence type="inferred from homology"/>
<evidence type="ECO:0000256" key="4">
    <source>
        <dbReference type="ARBA" id="ARBA00023163"/>
    </source>
</evidence>
<dbReference type="InterPro" id="IPR000847">
    <property type="entry name" value="LysR_HTH_N"/>
</dbReference>
<dbReference type="SUPFAM" id="SSF53850">
    <property type="entry name" value="Periplasmic binding protein-like II"/>
    <property type="match status" value="1"/>
</dbReference>
<dbReference type="InterPro" id="IPR058163">
    <property type="entry name" value="LysR-type_TF_proteobact-type"/>
</dbReference>
<dbReference type="AlphaFoldDB" id="A0A2R4MG24"/>
<dbReference type="InterPro" id="IPR036390">
    <property type="entry name" value="WH_DNA-bd_sf"/>
</dbReference>
<protein>
    <submittedName>
        <fullName evidence="6">HTH-type transcriptional regulator AbgR</fullName>
    </submittedName>
</protein>
<sequence length="299" mass="32777">MEITELRNFISVVRAGSFAAAAEETGVPRSTLSKRIQMLETSLGLRLIERSTRKLRLTADGELLLPRALQLAADADDLERLMRDRSAEPSGRLRVSVPMMLGQELLGELVASYTAQWPETEVDIVFTDRRSDLIEEGFDCAIRIGPLEDSDLIARPLARSRTILVASPIVMQEQGYPEEPEDILERPTISFSPSGKPVPWVLEQNGERVDLTPQSKITLGSLHAVRAASIAGGGIALIPALIAMAALAEGSLVQIMPKWQGPASAINIVYPSRRHVSARLRAFIDLTTVRLEKIVPTEL</sequence>
<keyword evidence="2" id="KW-0805">Transcription regulation</keyword>
<dbReference type="GO" id="GO:0003700">
    <property type="term" value="F:DNA-binding transcription factor activity"/>
    <property type="evidence" value="ECO:0007669"/>
    <property type="project" value="InterPro"/>
</dbReference>
<dbReference type="PROSITE" id="PS50931">
    <property type="entry name" value="HTH_LYSR"/>
    <property type="match status" value="1"/>
</dbReference>
<comment type="similarity">
    <text evidence="1">Belongs to the LysR transcriptional regulatory family.</text>
</comment>
<dbReference type="CDD" id="cd08422">
    <property type="entry name" value="PBP2_CrgA_like"/>
    <property type="match status" value="1"/>
</dbReference>
<keyword evidence="4" id="KW-0804">Transcription</keyword>
<dbReference type="InterPro" id="IPR005119">
    <property type="entry name" value="LysR_subst-bd"/>
</dbReference>
<dbReference type="SUPFAM" id="SSF46785">
    <property type="entry name" value="Winged helix' DNA-binding domain"/>
    <property type="match status" value="1"/>
</dbReference>
<organism evidence="6 7">
    <name type="scientific">Maritalea myrionectae</name>
    <dbReference type="NCBI Taxonomy" id="454601"/>
    <lineage>
        <taxon>Bacteria</taxon>
        <taxon>Pseudomonadati</taxon>
        <taxon>Pseudomonadota</taxon>
        <taxon>Alphaproteobacteria</taxon>
        <taxon>Hyphomicrobiales</taxon>
        <taxon>Devosiaceae</taxon>
        <taxon>Maritalea</taxon>
    </lineage>
</organism>
<dbReference type="GO" id="GO:0043565">
    <property type="term" value="F:sequence-specific DNA binding"/>
    <property type="evidence" value="ECO:0007669"/>
    <property type="project" value="TreeGrafter"/>
</dbReference>
<dbReference type="GO" id="GO:0006351">
    <property type="term" value="P:DNA-templated transcription"/>
    <property type="evidence" value="ECO:0007669"/>
    <property type="project" value="TreeGrafter"/>
</dbReference>
<dbReference type="InterPro" id="IPR036388">
    <property type="entry name" value="WH-like_DNA-bd_sf"/>
</dbReference>
<dbReference type="Pfam" id="PF03466">
    <property type="entry name" value="LysR_substrate"/>
    <property type="match status" value="1"/>
</dbReference>
<dbReference type="KEGG" id="mmyr:MXMO3_02476"/>
<dbReference type="RefSeq" id="WP_117396062.1">
    <property type="nucleotide sequence ID" value="NZ_CP021330.1"/>
</dbReference>